<dbReference type="AlphaFoldDB" id="A0A1V9FX26"/>
<gene>
    <name evidence="1" type="ORF">A4R26_17215</name>
</gene>
<organism evidence="1 2">
    <name type="scientific">Niastella populi</name>
    <dbReference type="NCBI Taxonomy" id="550983"/>
    <lineage>
        <taxon>Bacteria</taxon>
        <taxon>Pseudomonadati</taxon>
        <taxon>Bacteroidota</taxon>
        <taxon>Chitinophagia</taxon>
        <taxon>Chitinophagales</taxon>
        <taxon>Chitinophagaceae</taxon>
        <taxon>Niastella</taxon>
    </lineage>
</organism>
<protein>
    <submittedName>
        <fullName evidence="1">Uncharacterized protein</fullName>
    </submittedName>
</protein>
<accession>A0A1V9FX26</accession>
<sequence>MNSYGLPDRLLLGEPAIFGILNWYSATRNPLKGRLVTVYLLPETVHYIRRIHVETKILLCDKPFVNWKSTKNAVI</sequence>
<dbReference type="STRING" id="550983.A4R26_17215"/>
<comment type="caution">
    <text evidence="1">The sequence shown here is derived from an EMBL/GenBank/DDBJ whole genome shotgun (WGS) entry which is preliminary data.</text>
</comment>
<name>A0A1V9FX26_9BACT</name>
<dbReference type="Proteomes" id="UP000192276">
    <property type="component" value="Unassembled WGS sequence"/>
</dbReference>
<dbReference type="EMBL" id="LWBP01000112">
    <property type="protein sequence ID" value="OQP62921.1"/>
    <property type="molecule type" value="Genomic_DNA"/>
</dbReference>
<keyword evidence="2" id="KW-1185">Reference proteome</keyword>
<evidence type="ECO:0000313" key="2">
    <source>
        <dbReference type="Proteomes" id="UP000192276"/>
    </source>
</evidence>
<evidence type="ECO:0000313" key="1">
    <source>
        <dbReference type="EMBL" id="OQP62921.1"/>
    </source>
</evidence>
<reference evidence="2" key="1">
    <citation type="submission" date="2016-04" db="EMBL/GenBank/DDBJ databases">
        <authorList>
            <person name="Chen L."/>
            <person name="Zhuang W."/>
            <person name="Wang G."/>
        </authorList>
    </citation>
    <scope>NUCLEOTIDE SEQUENCE [LARGE SCALE GENOMIC DNA]</scope>
    <source>
        <strain evidence="2">208</strain>
    </source>
</reference>
<proteinExistence type="predicted"/>